<proteinExistence type="predicted"/>
<organism evidence="9 10">
    <name type="scientific">Psychroflexus halocasei</name>
    <dbReference type="NCBI Taxonomy" id="908615"/>
    <lineage>
        <taxon>Bacteria</taxon>
        <taxon>Pseudomonadati</taxon>
        <taxon>Bacteroidota</taxon>
        <taxon>Flavobacteriia</taxon>
        <taxon>Flavobacteriales</taxon>
        <taxon>Flavobacteriaceae</taxon>
        <taxon>Psychroflexus</taxon>
    </lineage>
</organism>
<protein>
    <submittedName>
        <fullName evidence="9">Heptose-I-phosphate ethanolaminephosphotransferase</fullName>
    </submittedName>
</protein>
<feature type="transmembrane region" description="Helical" evidence="7">
    <location>
        <begin position="20"/>
        <end position="38"/>
    </location>
</feature>
<feature type="domain" description="Sulfatase N-terminal" evidence="8">
    <location>
        <begin position="225"/>
        <end position="503"/>
    </location>
</feature>
<dbReference type="Gene3D" id="3.40.720.10">
    <property type="entry name" value="Alkaline Phosphatase, subunit A"/>
    <property type="match status" value="1"/>
</dbReference>
<dbReference type="CDD" id="cd16017">
    <property type="entry name" value="LptA"/>
    <property type="match status" value="1"/>
</dbReference>
<dbReference type="EMBL" id="FNQF01000002">
    <property type="protein sequence ID" value="SDZ96407.1"/>
    <property type="molecule type" value="Genomic_DNA"/>
</dbReference>
<dbReference type="AlphaFoldDB" id="A0A1H3XAI9"/>
<dbReference type="PANTHER" id="PTHR30443">
    <property type="entry name" value="INNER MEMBRANE PROTEIN"/>
    <property type="match status" value="1"/>
</dbReference>
<keyword evidence="10" id="KW-1185">Reference proteome</keyword>
<dbReference type="PANTHER" id="PTHR30443:SF2">
    <property type="entry name" value="PHOSPHOETHANOLAMINE TRANSFERASE EPTC"/>
    <property type="match status" value="1"/>
</dbReference>
<feature type="transmembrane region" description="Helical" evidence="7">
    <location>
        <begin position="153"/>
        <end position="172"/>
    </location>
</feature>
<sequence>MKFFRKVLKFANLKQNRYPILIWMLPVFTAFFLQMFSFGINRILFKNVLENSATAFVFVCFALIFKNKLSKIFQHILFYIFVFTNLFETIYLSIFKANISASSIFIILETNLAEATEFAEFYLNPTLIFTAFVFIIIAVFYAIRPGYFILKSVFNYEQLIFVSCVVLTIFLMKNRDYLQFNFIYLSYQSVTEYFEEQEKMKDLHIDQPLVEIEGFEQIRDIDEATFVLIIGESTTRNRMSLYGYQNKTTPYLDQILPEIDKYDDVVSSHAFTIGALKDALTLNGLKSSNDFSIIQLLNQAGFKTFWLSNQRPIGQYESLVTKLAMASDVYITKNTALDGSITPLDEVLIPEFEKAISDPAQKKFIILHPLGTHMKYSDRYPSGFEKFTDQSSSNFDHNLAHSRSNAYDNAILYHDFFIKNIHERLTKIEEASFMLFFSDHGEEVYDTIDFAGHIDERATPSMYEIPFFLWRNQTFQNEFSLKIDTKRPAFLKDFVHSLSDLIQVKFDGYDTTRSLFSDDFKIKDRIIGNDINYDKELKR</sequence>
<keyword evidence="2" id="KW-1003">Cell membrane</keyword>
<accession>A0A1H3XAI9</accession>
<dbReference type="GO" id="GO:0009244">
    <property type="term" value="P:lipopolysaccharide core region biosynthetic process"/>
    <property type="evidence" value="ECO:0007669"/>
    <property type="project" value="TreeGrafter"/>
</dbReference>
<dbReference type="RefSeq" id="WP_093239617.1">
    <property type="nucleotide sequence ID" value="NZ_FNQF01000002.1"/>
</dbReference>
<evidence type="ECO:0000259" key="8">
    <source>
        <dbReference type="Pfam" id="PF00884"/>
    </source>
</evidence>
<gene>
    <name evidence="9" type="ORF">SAMN05421540_102304</name>
</gene>
<reference evidence="9 10" key="1">
    <citation type="submission" date="2016-10" db="EMBL/GenBank/DDBJ databases">
        <authorList>
            <person name="de Groot N.N."/>
        </authorList>
    </citation>
    <scope>NUCLEOTIDE SEQUENCE [LARGE SCALE GENOMIC DNA]</scope>
    <source>
        <strain evidence="9 10">DSM 23581</strain>
    </source>
</reference>
<feature type="transmembrane region" description="Helical" evidence="7">
    <location>
        <begin position="76"/>
        <end position="95"/>
    </location>
</feature>
<dbReference type="InterPro" id="IPR058130">
    <property type="entry name" value="PEA_transf_C"/>
</dbReference>
<evidence type="ECO:0000256" key="1">
    <source>
        <dbReference type="ARBA" id="ARBA00004651"/>
    </source>
</evidence>
<keyword evidence="5 7" id="KW-1133">Transmembrane helix</keyword>
<keyword evidence="6 7" id="KW-0472">Membrane</keyword>
<evidence type="ECO:0000256" key="5">
    <source>
        <dbReference type="ARBA" id="ARBA00022989"/>
    </source>
</evidence>
<evidence type="ECO:0000256" key="6">
    <source>
        <dbReference type="ARBA" id="ARBA00023136"/>
    </source>
</evidence>
<evidence type="ECO:0000313" key="9">
    <source>
        <dbReference type="EMBL" id="SDZ96407.1"/>
    </source>
</evidence>
<comment type="subcellular location">
    <subcellularLocation>
        <location evidence="1">Cell membrane</location>
        <topology evidence="1">Multi-pass membrane protein</topology>
    </subcellularLocation>
</comment>
<evidence type="ECO:0000256" key="2">
    <source>
        <dbReference type="ARBA" id="ARBA00022475"/>
    </source>
</evidence>
<dbReference type="InterPro" id="IPR040423">
    <property type="entry name" value="PEA_transferase"/>
</dbReference>
<evidence type="ECO:0000256" key="3">
    <source>
        <dbReference type="ARBA" id="ARBA00022679"/>
    </source>
</evidence>
<feature type="transmembrane region" description="Helical" evidence="7">
    <location>
        <begin position="121"/>
        <end position="141"/>
    </location>
</feature>
<dbReference type="Proteomes" id="UP000198820">
    <property type="component" value="Unassembled WGS sequence"/>
</dbReference>
<dbReference type="GO" id="GO:0016776">
    <property type="term" value="F:phosphotransferase activity, phosphate group as acceptor"/>
    <property type="evidence" value="ECO:0007669"/>
    <property type="project" value="TreeGrafter"/>
</dbReference>
<dbReference type="SUPFAM" id="SSF53649">
    <property type="entry name" value="Alkaline phosphatase-like"/>
    <property type="match status" value="1"/>
</dbReference>
<evidence type="ECO:0000313" key="10">
    <source>
        <dbReference type="Proteomes" id="UP000198820"/>
    </source>
</evidence>
<feature type="transmembrane region" description="Helical" evidence="7">
    <location>
        <begin position="44"/>
        <end position="64"/>
    </location>
</feature>
<dbReference type="GO" id="GO:0005886">
    <property type="term" value="C:plasma membrane"/>
    <property type="evidence" value="ECO:0007669"/>
    <property type="project" value="UniProtKB-SubCell"/>
</dbReference>
<name>A0A1H3XAI9_9FLAO</name>
<keyword evidence="3 9" id="KW-0808">Transferase</keyword>
<dbReference type="Pfam" id="PF00884">
    <property type="entry name" value="Sulfatase"/>
    <property type="match status" value="1"/>
</dbReference>
<evidence type="ECO:0000256" key="7">
    <source>
        <dbReference type="SAM" id="Phobius"/>
    </source>
</evidence>
<dbReference type="InterPro" id="IPR000917">
    <property type="entry name" value="Sulfatase_N"/>
</dbReference>
<dbReference type="STRING" id="908615.SAMN05421540_102304"/>
<evidence type="ECO:0000256" key="4">
    <source>
        <dbReference type="ARBA" id="ARBA00022692"/>
    </source>
</evidence>
<keyword evidence="4 7" id="KW-0812">Transmembrane</keyword>
<dbReference type="InterPro" id="IPR017850">
    <property type="entry name" value="Alkaline_phosphatase_core_sf"/>
</dbReference>